<keyword evidence="3" id="KW-1185">Reference proteome</keyword>
<reference evidence="3" key="1">
    <citation type="journal article" date="2019" name="Int. J. Syst. Evol. Microbiol.">
        <title>The Global Catalogue of Microorganisms (GCM) 10K type strain sequencing project: providing services to taxonomists for standard genome sequencing and annotation.</title>
        <authorList>
            <consortium name="The Broad Institute Genomics Platform"/>
            <consortium name="The Broad Institute Genome Sequencing Center for Infectious Disease"/>
            <person name="Wu L."/>
            <person name="Ma J."/>
        </authorList>
    </citation>
    <scope>NUCLEOTIDE SEQUENCE [LARGE SCALE GENOMIC DNA]</scope>
    <source>
        <strain evidence="3">R28</strain>
    </source>
</reference>
<protein>
    <submittedName>
        <fullName evidence="2">DUF5392 family protein</fullName>
    </submittedName>
</protein>
<comment type="caution">
    <text evidence="2">The sequence shown here is derived from an EMBL/GenBank/DDBJ whole genome shotgun (WGS) entry which is preliminary data.</text>
</comment>
<organism evidence="2 3">
    <name type="scientific">Ornithinibacillus salinisoli</name>
    <dbReference type="NCBI Taxonomy" id="1848459"/>
    <lineage>
        <taxon>Bacteria</taxon>
        <taxon>Bacillati</taxon>
        <taxon>Bacillota</taxon>
        <taxon>Bacilli</taxon>
        <taxon>Bacillales</taxon>
        <taxon>Bacillaceae</taxon>
        <taxon>Ornithinibacillus</taxon>
    </lineage>
</organism>
<sequence length="147" mass="17495">MNVPMTDMPAFVKKEIEKLNDFLSPFVKKVSKYAFWSLPLITFSIVNLFFLLFLIPSEDRMLVALIFYAILGAFGMALSKEAKLQRKEIQKISSDYIIERMKKSDLVSDRFREDYIKRVINQPVRAMDHFVKFLEEEDRLNRAKWFR</sequence>
<gene>
    <name evidence="2" type="ORF">ACFSJF_04350</name>
</gene>
<evidence type="ECO:0000256" key="1">
    <source>
        <dbReference type="SAM" id="Phobius"/>
    </source>
</evidence>
<dbReference type="RefSeq" id="WP_377555231.1">
    <property type="nucleotide sequence ID" value="NZ_JBHUMI010000008.1"/>
</dbReference>
<evidence type="ECO:0000313" key="3">
    <source>
        <dbReference type="Proteomes" id="UP001597383"/>
    </source>
</evidence>
<evidence type="ECO:0000313" key="2">
    <source>
        <dbReference type="EMBL" id="MFD2043505.1"/>
    </source>
</evidence>
<keyword evidence="1" id="KW-1133">Transmembrane helix</keyword>
<proteinExistence type="predicted"/>
<dbReference type="Proteomes" id="UP001597383">
    <property type="component" value="Unassembled WGS sequence"/>
</dbReference>
<name>A0ABW4VY75_9BACI</name>
<dbReference type="InterPro" id="IPR020205">
    <property type="entry name" value="Uncharacterised_YwnF_TM"/>
</dbReference>
<feature type="transmembrane region" description="Helical" evidence="1">
    <location>
        <begin position="61"/>
        <end position="78"/>
    </location>
</feature>
<dbReference type="EMBL" id="JBHUHQ010000009">
    <property type="protein sequence ID" value="MFD2043505.1"/>
    <property type="molecule type" value="Genomic_DNA"/>
</dbReference>
<dbReference type="Pfam" id="PF17370">
    <property type="entry name" value="DUF5392"/>
    <property type="match status" value="1"/>
</dbReference>
<feature type="transmembrane region" description="Helical" evidence="1">
    <location>
        <begin position="33"/>
        <end position="55"/>
    </location>
</feature>
<keyword evidence="1" id="KW-0812">Transmembrane</keyword>
<keyword evidence="1" id="KW-0472">Membrane</keyword>
<accession>A0ABW4VY75</accession>